<reference evidence="7 8" key="1">
    <citation type="journal article" date="2013" name="BMC Genomics">
        <title>Reconstruction of the lipid metabolism for the microalga Monoraphidium neglectum from its genome sequence reveals characteristics suitable for biofuel production.</title>
        <authorList>
            <person name="Bogen C."/>
            <person name="Al-Dilaimi A."/>
            <person name="Albersmeier A."/>
            <person name="Wichmann J."/>
            <person name="Grundmann M."/>
            <person name="Rupp O."/>
            <person name="Lauersen K.J."/>
            <person name="Blifernez-Klassen O."/>
            <person name="Kalinowski J."/>
            <person name="Goesmann A."/>
            <person name="Mussgnug J.H."/>
            <person name="Kruse O."/>
        </authorList>
    </citation>
    <scope>NUCLEOTIDE SEQUENCE [LARGE SCALE GENOMIC DNA]</scope>
    <source>
        <strain evidence="7 8">SAG 48.87</strain>
    </source>
</reference>
<feature type="transmembrane region" description="Helical" evidence="6">
    <location>
        <begin position="171"/>
        <end position="192"/>
    </location>
</feature>
<dbReference type="AlphaFoldDB" id="A0A0D2MKZ9"/>
<comment type="similarity">
    <text evidence="2">Belongs to the NRAMP (TC 2.A.55) family.</text>
</comment>
<dbReference type="PRINTS" id="PR00447">
    <property type="entry name" value="NATRESASSCMP"/>
</dbReference>
<dbReference type="InterPro" id="IPR001046">
    <property type="entry name" value="NRAMP_fam"/>
</dbReference>
<evidence type="ECO:0000256" key="5">
    <source>
        <dbReference type="ARBA" id="ARBA00023136"/>
    </source>
</evidence>
<evidence type="ECO:0000256" key="1">
    <source>
        <dbReference type="ARBA" id="ARBA00004141"/>
    </source>
</evidence>
<dbReference type="Pfam" id="PF01566">
    <property type="entry name" value="Nramp"/>
    <property type="match status" value="1"/>
</dbReference>
<dbReference type="RefSeq" id="XP_013894575.1">
    <property type="nucleotide sequence ID" value="XM_014039121.1"/>
</dbReference>
<accession>A0A0D2MKZ9</accession>
<dbReference type="EMBL" id="KK103449">
    <property type="protein sequence ID" value="KIY95555.1"/>
    <property type="molecule type" value="Genomic_DNA"/>
</dbReference>
<evidence type="ECO:0000313" key="7">
    <source>
        <dbReference type="EMBL" id="KIY95555.1"/>
    </source>
</evidence>
<name>A0A0D2MKZ9_9CHLO</name>
<dbReference type="PANTHER" id="PTHR11706:SF101">
    <property type="entry name" value="MANGANESE TRANSPORTER SMF1"/>
    <property type="match status" value="1"/>
</dbReference>
<evidence type="ECO:0000256" key="6">
    <source>
        <dbReference type="SAM" id="Phobius"/>
    </source>
</evidence>
<evidence type="ECO:0000256" key="2">
    <source>
        <dbReference type="ARBA" id="ARBA00009965"/>
    </source>
</evidence>
<keyword evidence="8" id="KW-1185">Reference proteome</keyword>
<protein>
    <submittedName>
        <fullName evidence="7">Putative manganese transport protein mntH</fullName>
    </submittedName>
</protein>
<dbReference type="KEGG" id="mng:MNEG_12407"/>
<dbReference type="GO" id="GO:0005886">
    <property type="term" value="C:plasma membrane"/>
    <property type="evidence" value="ECO:0007669"/>
    <property type="project" value="TreeGrafter"/>
</dbReference>
<proteinExistence type="inferred from homology"/>
<feature type="transmembrane region" description="Helical" evidence="6">
    <location>
        <begin position="73"/>
        <end position="91"/>
    </location>
</feature>
<dbReference type="OrthoDB" id="409173at2759"/>
<keyword evidence="3 6" id="KW-0812">Transmembrane</keyword>
<dbReference type="STRING" id="145388.A0A0D2MKZ9"/>
<comment type="subcellular location">
    <subcellularLocation>
        <location evidence="1">Membrane</location>
        <topology evidence="1">Multi-pass membrane protein</topology>
    </subcellularLocation>
</comment>
<dbReference type="GO" id="GO:0034755">
    <property type="term" value="P:iron ion transmembrane transport"/>
    <property type="evidence" value="ECO:0007669"/>
    <property type="project" value="TreeGrafter"/>
</dbReference>
<dbReference type="GeneID" id="25729766"/>
<gene>
    <name evidence="7" type="ORF">MNEG_12407</name>
</gene>
<dbReference type="Proteomes" id="UP000054498">
    <property type="component" value="Unassembled WGS sequence"/>
</dbReference>
<feature type="transmembrane region" description="Helical" evidence="6">
    <location>
        <begin position="106"/>
        <end position="125"/>
    </location>
</feature>
<sequence length="196" mass="20560">MHEQPAVVRAPSSGSMSGDGTDMRVVLVDVAAAGLPFDADDAQPGWRCGRRALSLPEAHATLKVPAGDKVKPWRMMLAFVGCGAMVSVGYMDPGNWSTGLAGGARYGYALLCVVLLSSLAAMFLQHLSLKLGVASGRDLAQACRDAYPRWMCIPLWLMAEVAIVACDLAEVIGSAVALKLLFGLPLWAGVLITGAC</sequence>
<dbReference type="NCBIfam" id="NF037982">
    <property type="entry name" value="Nramp_1"/>
    <property type="match status" value="1"/>
</dbReference>
<evidence type="ECO:0000256" key="3">
    <source>
        <dbReference type="ARBA" id="ARBA00022692"/>
    </source>
</evidence>
<dbReference type="PANTHER" id="PTHR11706">
    <property type="entry name" value="SOLUTE CARRIER PROTEIN FAMILY 11 MEMBER"/>
    <property type="match status" value="1"/>
</dbReference>
<keyword evidence="5 6" id="KW-0472">Membrane</keyword>
<keyword evidence="4 6" id="KW-1133">Transmembrane helix</keyword>
<organism evidence="7 8">
    <name type="scientific">Monoraphidium neglectum</name>
    <dbReference type="NCBI Taxonomy" id="145388"/>
    <lineage>
        <taxon>Eukaryota</taxon>
        <taxon>Viridiplantae</taxon>
        <taxon>Chlorophyta</taxon>
        <taxon>core chlorophytes</taxon>
        <taxon>Chlorophyceae</taxon>
        <taxon>CS clade</taxon>
        <taxon>Sphaeropleales</taxon>
        <taxon>Selenastraceae</taxon>
        <taxon>Monoraphidium</taxon>
    </lineage>
</organism>
<evidence type="ECO:0000256" key="4">
    <source>
        <dbReference type="ARBA" id="ARBA00022989"/>
    </source>
</evidence>
<dbReference type="GO" id="GO:0005384">
    <property type="term" value="F:manganese ion transmembrane transporter activity"/>
    <property type="evidence" value="ECO:0007669"/>
    <property type="project" value="TreeGrafter"/>
</dbReference>
<dbReference type="GO" id="GO:0015086">
    <property type="term" value="F:cadmium ion transmembrane transporter activity"/>
    <property type="evidence" value="ECO:0007669"/>
    <property type="project" value="TreeGrafter"/>
</dbReference>
<evidence type="ECO:0000313" key="8">
    <source>
        <dbReference type="Proteomes" id="UP000054498"/>
    </source>
</evidence>